<dbReference type="PANTHER" id="PTHR30273:SF2">
    <property type="entry name" value="PROTEIN FECR"/>
    <property type="match status" value="1"/>
</dbReference>
<dbReference type="Pfam" id="PF04773">
    <property type="entry name" value="FecR"/>
    <property type="match status" value="1"/>
</dbReference>
<dbReference type="GO" id="GO:0016989">
    <property type="term" value="F:sigma factor antagonist activity"/>
    <property type="evidence" value="ECO:0007669"/>
    <property type="project" value="TreeGrafter"/>
</dbReference>
<evidence type="ECO:0000313" key="5">
    <source>
        <dbReference type="Proteomes" id="UP000182248"/>
    </source>
</evidence>
<name>A0A1K1MMW7_9FLAO</name>
<dbReference type="InterPro" id="IPR032508">
    <property type="entry name" value="FecR_C"/>
</dbReference>
<dbReference type="AlphaFoldDB" id="A0A1K1MMW7"/>
<evidence type="ECO:0000259" key="2">
    <source>
        <dbReference type="Pfam" id="PF04773"/>
    </source>
</evidence>
<dbReference type="Pfam" id="PF16344">
    <property type="entry name" value="FecR_C"/>
    <property type="match status" value="1"/>
</dbReference>
<feature type="domain" description="FecR protein" evidence="2">
    <location>
        <begin position="122"/>
        <end position="215"/>
    </location>
</feature>
<feature type="domain" description="Protein FecR C-terminal" evidence="3">
    <location>
        <begin position="260"/>
        <end position="327"/>
    </location>
</feature>
<dbReference type="EMBL" id="FPJE01000003">
    <property type="protein sequence ID" value="SFW24495.1"/>
    <property type="molecule type" value="Genomic_DNA"/>
</dbReference>
<dbReference type="Gene3D" id="2.60.120.1440">
    <property type="match status" value="1"/>
</dbReference>
<keyword evidence="1" id="KW-1133">Transmembrane helix</keyword>
<feature type="transmembrane region" description="Helical" evidence="1">
    <location>
        <begin position="87"/>
        <end position="106"/>
    </location>
</feature>
<dbReference type="RefSeq" id="WP_072315950.1">
    <property type="nucleotide sequence ID" value="NZ_FPJE01000003.1"/>
</dbReference>
<protein>
    <submittedName>
        <fullName evidence="4">FecR family protein</fullName>
    </submittedName>
</protein>
<dbReference type="InterPro" id="IPR006860">
    <property type="entry name" value="FecR"/>
</dbReference>
<keyword evidence="1" id="KW-0472">Membrane</keyword>
<dbReference type="PIRSF" id="PIRSF018266">
    <property type="entry name" value="FecR"/>
    <property type="match status" value="1"/>
</dbReference>
<keyword evidence="1" id="KW-0812">Transmembrane</keyword>
<organism evidence="4 5">
    <name type="scientific">Sinomicrobium oceani</name>
    <dbReference type="NCBI Taxonomy" id="1150368"/>
    <lineage>
        <taxon>Bacteria</taxon>
        <taxon>Pseudomonadati</taxon>
        <taxon>Bacteroidota</taxon>
        <taxon>Flavobacteriia</taxon>
        <taxon>Flavobacteriales</taxon>
        <taxon>Flavobacteriaceae</taxon>
        <taxon>Sinomicrobium</taxon>
    </lineage>
</organism>
<gene>
    <name evidence="4" type="ORF">SAMN02927921_00663</name>
</gene>
<dbReference type="STRING" id="1150368.SAMN02927921_00663"/>
<evidence type="ECO:0000256" key="1">
    <source>
        <dbReference type="SAM" id="Phobius"/>
    </source>
</evidence>
<evidence type="ECO:0000259" key="3">
    <source>
        <dbReference type="Pfam" id="PF16344"/>
    </source>
</evidence>
<dbReference type="InterPro" id="IPR012373">
    <property type="entry name" value="Ferrdict_sens_TM"/>
</dbReference>
<accession>A0A1K1MMW7</accession>
<keyword evidence="5" id="KW-1185">Reference proteome</keyword>
<dbReference type="Proteomes" id="UP000182248">
    <property type="component" value="Unassembled WGS sequence"/>
</dbReference>
<dbReference type="PANTHER" id="PTHR30273">
    <property type="entry name" value="PERIPLASMIC SIGNAL SENSOR AND SIGMA FACTOR ACTIVATOR FECR-RELATED"/>
    <property type="match status" value="1"/>
</dbReference>
<reference evidence="4 5" key="1">
    <citation type="submission" date="2016-11" db="EMBL/GenBank/DDBJ databases">
        <authorList>
            <person name="Jaros S."/>
            <person name="Januszkiewicz K."/>
            <person name="Wedrychowicz H."/>
        </authorList>
    </citation>
    <scope>NUCLEOTIDE SEQUENCE [LARGE SCALE GENOMIC DNA]</scope>
    <source>
        <strain evidence="4 5">CGMCC 1.12145</strain>
    </source>
</reference>
<sequence length="328" mass="38216">MDNHIFYELAAKVLTGEASETENRRLQKYLEHTEYRKTYQWLQQEWQKEFRQHSDEFSLDRGLYLLRKKIKTSEQTIRKAPRLHHITLLRIAAAVILFLGISYAIYHTGQNKNIPPSEYLAISSTAGERKQITLPDGSVAYLNAQATLRYPETFDRDKRRVELHGKAFFEVRRNPEQPFVVYSGDFETTVLGTTFEVCYKDTTHINVTVATGKVRVAHRTTGERVILTRNDHAAFDAAKQKFTTSEVHAEHLTDWHRNILHFDEITVKQAFALIEKWYGIKINCTSEAILTQKIRASYHNESLENVLQSLQFMTGFEYRQNNDTITIK</sequence>
<evidence type="ECO:0000313" key="4">
    <source>
        <dbReference type="EMBL" id="SFW24495.1"/>
    </source>
</evidence>
<dbReference type="Gene3D" id="3.55.50.30">
    <property type="match status" value="1"/>
</dbReference>
<proteinExistence type="predicted"/>